<dbReference type="SUPFAM" id="SSF52210">
    <property type="entry name" value="Succinyl-CoA synthetase domains"/>
    <property type="match status" value="1"/>
</dbReference>
<comment type="caution">
    <text evidence="8">The sequence shown here is derived from an EMBL/GenBank/DDBJ whole genome shotgun (WGS) entry which is preliminary data.</text>
</comment>
<dbReference type="Pfam" id="PF00549">
    <property type="entry name" value="Ligase_CoA"/>
    <property type="match status" value="1"/>
</dbReference>
<dbReference type="PROSITE" id="PS01217">
    <property type="entry name" value="SUCCINYL_COA_LIG_3"/>
    <property type="match status" value="1"/>
</dbReference>
<dbReference type="InterPro" id="IPR013650">
    <property type="entry name" value="ATP-grasp_succ-CoA_synth-type"/>
</dbReference>
<dbReference type="GO" id="GO:0004775">
    <property type="term" value="F:succinate-CoA ligase (ADP-forming) activity"/>
    <property type="evidence" value="ECO:0007669"/>
    <property type="project" value="UniProtKB-EC"/>
</dbReference>
<dbReference type="InterPro" id="IPR011761">
    <property type="entry name" value="ATP-grasp"/>
</dbReference>
<dbReference type="PROSITE" id="PS50975">
    <property type="entry name" value="ATP_GRASP"/>
    <property type="match status" value="1"/>
</dbReference>
<evidence type="ECO:0000256" key="2">
    <source>
        <dbReference type="ARBA" id="ARBA00022598"/>
    </source>
</evidence>
<evidence type="ECO:0000256" key="1">
    <source>
        <dbReference type="ARBA" id="ARBA00022532"/>
    </source>
</evidence>
<reference evidence="8 9" key="1">
    <citation type="submission" date="2024-06" db="EMBL/GenBank/DDBJ databases">
        <title>Genomic Encyclopedia of Type Strains, Phase IV (KMG-IV): sequencing the most valuable type-strain genomes for metagenomic binning, comparative biology and taxonomic classification.</title>
        <authorList>
            <person name="Goeker M."/>
        </authorList>
    </citation>
    <scope>NUCLEOTIDE SEQUENCE [LARGE SCALE GENOMIC DNA]</scope>
    <source>
        <strain evidence="8 9">DSM 27865</strain>
    </source>
</reference>
<evidence type="ECO:0000256" key="5">
    <source>
        <dbReference type="ARBA" id="ARBA00022842"/>
    </source>
</evidence>
<dbReference type="InterPro" id="IPR017866">
    <property type="entry name" value="Succ-CoA_synthase_bsu_CS"/>
</dbReference>
<evidence type="ECO:0000313" key="9">
    <source>
        <dbReference type="Proteomes" id="UP001549076"/>
    </source>
</evidence>
<organism evidence="8 9">
    <name type="scientific">Aquamicrobium terrae</name>
    <dbReference type="NCBI Taxonomy" id="1324945"/>
    <lineage>
        <taxon>Bacteria</taxon>
        <taxon>Pseudomonadati</taxon>
        <taxon>Pseudomonadota</taxon>
        <taxon>Alphaproteobacteria</taxon>
        <taxon>Hyphomicrobiales</taxon>
        <taxon>Phyllobacteriaceae</taxon>
        <taxon>Aquamicrobium</taxon>
    </lineage>
</organism>
<dbReference type="Gene3D" id="3.40.50.261">
    <property type="entry name" value="Succinyl-CoA synthetase domains"/>
    <property type="match status" value="1"/>
</dbReference>
<dbReference type="InterPro" id="IPR013815">
    <property type="entry name" value="ATP_grasp_subdomain_1"/>
</dbReference>
<name>A0ABV2N3V8_9HYPH</name>
<evidence type="ECO:0000313" key="8">
    <source>
        <dbReference type="EMBL" id="MET3793726.1"/>
    </source>
</evidence>
<dbReference type="InterPro" id="IPR016102">
    <property type="entry name" value="Succinyl-CoA_synth-like"/>
</dbReference>
<keyword evidence="9" id="KW-1185">Reference proteome</keyword>
<evidence type="ECO:0000256" key="4">
    <source>
        <dbReference type="ARBA" id="ARBA00022741"/>
    </source>
</evidence>
<dbReference type="EC" id="6.2.1.5" evidence="8"/>
<proteinExistence type="predicted"/>
<dbReference type="Pfam" id="PF08442">
    <property type="entry name" value="ATP-grasp_2"/>
    <property type="match status" value="1"/>
</dbReference>
<dbReference type="Gene3D" id="3.30.1490.20">
    <property type="entry name" value="ATP-grasp fold, A domain"/>
    <property type="match status" value="1"/>
</dbReference>
<dbReference type="RefSeq" id="WP_354197850.1">
    <property type="nucleotide sequence ID" value="NZ_JBEPML010000016.1"/>
</dbReference>
<dbReference type="PANTHER" id="PTHR11815">
    <property type="entry name" value="SUCCINYL-COA SYNTHETASE BETA CHAIN"/>
    <property type="match status" value="1"/>
</dbReference>
<keyword evidence="5" id="KW-0460">Magnesium</keyword>
<keyword evidence="3" id="KW-0479">Metal-binding</keyword>
<evidence type="ECO:0000256" key="6">
    <source>
        <dbReference type="PROSITE-ProRule" id="PRU00409"/>
    </source>
</evidence>
<dbReference type="InterPro" id="IPR005811">
    <property type="entry name" value="SUCC_ACL_C"/>
</dbReference>
<accession>A0ABV2N3V8</accession>
<keyword evidence="6" id="KW-0067">ATP-binding</keyword>
<dbReference type="InterPro" id="IPR005809">
    <property type="entry name" value="Succ_CoA_ligase-like_bsu"/>
</dbReference>
<keyword evidence="4 6" id="KW-0547">Nucleotide-binding</keyword>
<dbReference type="SUPFAM" id="SSF56059">
    <property type="entry name" value="Glutathione synthetase ATP-binding domain-like"/>
    <property type="match status" value="1"/>
</dbReference>
<gene>
    <name evidence="8" type="ORF">ABID37_003964</name>
</gene>
<feature type="domain" description="ATP-grasp" evidence="7">
    <location>
        <begin position="10"/>
        <end position="226"/>
    </location>
</feature>
<evidence type="ECO:0000256" key="3">
    <source>
        <dbReference type="ARBA" id="ARBA00022723"/>
    </source>
</evidence>
<dbReference type="PIRSF" id="PIRSF001554">
    <property type="entry name" value="SucCS_beta"/>
    <property type="match status" value="1"/>
</dbReference>
<keyword evidence="1" id="KW-0816">Tricarboxylic acid cycle</keyword>
<evidence type="ECO:0000259" key="7">
    <source>
        <dbReference type="PROSITE" id="PS50975"/>
    </source>
</evidence>
<dbReference type="PANTHER" id="PTHR11815:SF10">
    <property type="entry name" value="SUCCINATE--COA LIGASE [GDP-FORMING] SUBUNIT BETA, MITOCHONDRIAL"/>
    <property type="match status" value="1"/>
</dbReference>
<protein>
    <submittedName>
        <fullName evidence="8">Succinyl-CoA synthetase beta subunit</fullName>
        <ecNumber evidence="8">6.2.1.5</ecNumber>
    </submittedName>
</protein>
<dbReference type="EMBL" id="JBEPML010000016">
    <property type="protein sequence ID" value="MET3793726.1"/>
    <property type="molecule type" value="Genomic_DNA"/>
</dbReference>
<sequence>MNFVEHVAKTFVLAPAGIAVPKGSVADSPAGAAAAFAEIGPCVVKAQVPTGKRGKAGGIKTADTPDDARRTAEQILAMTIGGHRVSSVLLEERAEIAREFYAAVLLDVASRGALVLFSAEGGMDIEELAATSPSAIRKRTIAPGERFGVEEAAAMLSGLDLGNAAPAIARVLSALHSLFVEKDAELIEINPLAELADGRVVALDAKLTLDDSSASRQPELVAMAAEEPMSELERRGVEAGLKFIQLEGNVGVLANGAGLTMTTMDVISHFGGRPANFLEIGGEAYTKAETALDLVLSNPGVKSLVVNFCGAFARTDVMAEGVVRAWEALKPTVPVFFSIHGTGEERAVALVRQQLGIEPYDLMEDAVQAAVEAAR</sequence>
<keyword evidence="2 8" id="KW-0436">Ligase</keyword>
<dbReference type="Proteomes" id="UP001549076">
    <property type="component" value="Unassembled WGS sequence"/>
</dbReference>
<dbReference type="Gene3D" id="3.30.470.20">
    <property type="entry name" value="ATP-grasp fold, B domain"/>
    <property type="match status" value="1"/>
</dbReference>